<dbReference type="InterPro" id="IPR027417">
    <property type="entry name" value="P-loop_NTPase"/>
</dbReference>
<name>A0A6J7X272_9CAUD</name>
<evidence type="ECO:0000256" key="1">
    <source>
        <dbReference type="ARBA" id="ARBA00022741"/>
    </source>
</evidence>
<keyword evidence="1" id="KW-0547">Nucleotide-binding</keyword>
<keyword evidence="2" id="KW-0067">ATP-binding</keyword>
<dbReference type="InterPro" id="IPR003714">
    <property type="entry name" value="PhoH"/>
</dbReference>
<evidence type="ECO:0000256" key="2">
    <source>
        <dbReference type="ARBA" id="ARBA00022840"/>
    </source>
</evidence>
<dbReference type="InterPro" id="IPR051451">
    <property type="entry name" value="PhoH2-like"/>
</dbReference>
<dbReference type="Gene3D" id="3.40.50.300">
    <property type="entry name" value="P-loop containing nucleotide triphosphate hydrolases"/>
    <property type="match status" value="1"/>
</dbReference>
<dbReference type="Pfam" id="PF02562">
    <property type="entry name" value="PhoH"/>
    <property type="match status" value="1"/>
</dbReference>
<evidence type="ECO:0000313" key="5">
    <source>
        <dbReference type="EMBL" id="CAB5221383.1"/>
    </source>
</evidence>
<dbReference type="PANTHER" id="PTHR30473">
    <property type="entry name" value="PROTEIN PHOH"/>
    <property type="match status" value="1"/>
</dbReference>
<feature type="compositionally biased region" description="Basic residues" evidence="3">
    <location>
        <begin position="1"/>
        <end position="16"/>
    </location>
</feature>
<proteinExistence type="predicted"/>
<reference evidence="5" key="1">
    <citation type="submission" date="2020-05" db="EMBL/GenBank/DDBJ databases">
        <authorList>
            <person name="Chiriac C."/>
            <person name="Salcher M."/>
            <person name="Ghai R."/>
            <person name="Kavagutti S V."/>
        </authorList>
    </citation>
    <scope>NUCLEOTIDE SEQUENCE</scope>
</reference>
<evidence type="ECO:0000256" key="3">
    <source>
        <dbReference type="SAM" id="MobiDB-lite"/>
    </source>
</evidence>
<feature type="domain" description="PhoH-like protein" evidence="4">
    <location>
        <begin position="34"/>
        <end position="235"/>
    </location>
</feature>
<organism evidence="5">
    <name type="scientific">uncultured Caudovirales phage</name>
    <dbReference type="NCBI Taxonomy" id="2100421"/>
    <lineage>
        <taxon>Viruses</taxon>
        <taxon>Duplodnaviria</taxon>
        <taxon>Heunggongvirae</taxon>
        <taxon>Uroviricota</taxon>
        <taxon>Caudoviricetes</taxon>
        <taxon>Peduoviridae</taxon>
        <taxon>Maltschvirus</taxon>
        <taxon>Maltschvirus maltsch</taxon>
    </lineage>
</organism>
<dbReference type="PANTHER" id="PTHR30473:SF2">
    <property type="entry name" value="PIN DOMAIN-CONTAINING PROTEIN"/>
    <property type="match status" value="1"/>
</dbReference>
<accession>A0A6J7X272</accession>
<evidence type="ECO:0000259" key="4">
    <source>
        <dbReference type="Pfam" id="PF02562"/>
    </source>
</evidence>
<gene>
    <name evidence="5" type="ORF">UFOVP245_141</name>
</gene>
<dbReference type="EMBL" id="LR798287">
    <property type="protein sequence ID" value="CAB5221383.1"/>
    <property type="molecule type" value="Genomic_DNA"/>
</dbReference>
<protein>
    <submittedName>
        <fullName evidence="5">PhoH Phosphate starvation-inducible protein PhoH, predicted ATPase</fullName>
    </submittedName>
</protein>
<dbReference type="GO" id="GO:0005524">
    <property type="term" value="F:ATP binding"/>
    <property type="evidence" value="ECO:0007669"/>
    <property type="project" value="UniProtKB-KW"/>
</dbReference>
<sequence>MERISRSAKRQQKQQQKRNEEHKPKQPPFVLKEIDPITDNQEIVFKDFFNGKNLLIHGLPGTGKSFISLYLALSEIQNFKTYQNITIIRSVVPSRDMGFLPGSIKEKSKIYELPYQAICAELYGRGDAYEILKSKNLIDFQTSSFLRGLTLDNSIIIVDECQNMTFQELSTIITRTGEHARIIFCGDYRQTDLKYSDEKKGIMDFMAILKRMNKYFTSIEFNEEDIVRSGLVKDFIIKSSTRVETPAYSYT</sequence>
<dbReference type="SUPFAM" id="SSF52540">
    <property type="entry name" value="P-loop containing nucleoside triphosphate hydrolases"/>
    <property type="match status" value="1"/>
</dbReference>
<feature type="region of interest" description="Disordered" evidence="3">
    <location>
        <begin position="1"/>
        <end position="29"/>
    </location>
</feature>